<dbReference type="GeneID" id="25383036"/>
<keyword evidence="3" id="KW-1185">Reference proteome</keyword>
<evidence type="ECO:0000256" key="1">
    <source>
        <dbReference type="SAM" id="MobiDB-lite"/>
    </source>
</evidence>
<reference evidence="2" key="2">
    <citation type="submission" date="2013-10" db="EMBL/GenBank/DDBJ databases">
        <authorList>
            <person name="Aslett M."/>
        </authorList>
    </citation>
    <scope>NUCLEOTIDE SEQUENCE [LARGE SCALE GENOMIC DNA]</scope>
    <source>
        <strain evidence="2">Houghton</strain>
    </source>
</reference>
<dbReference type="AlphaFoldDB" id="U6KEX8"/>
<proteinExistence type="predicted"/>
<dbReference type="OrthoDB" id="347428at2759"/>
<evidence type="ECO:0000313" key="3">
    <source>
        <dbReference type="Proteomes" id="UP000030744"/>
    </source>
</evidence>
<organism evidence="2 3">
    <name type="scientific">Eimeria mitis</name>
    <dbReference type="NCBI Taxonomy" id="44415"/>
    <lineage>
        <taxon>Eukaryota</taxon>
        <taxon>Sar</taxon>
        <taxon>Alveolata</taxon>
        <taxon>Apicomplexa</taxon>
        <taxon>Conoidasida</taxon>
        <taxon>Coccidia</taxon>
        <taxon>Eucoccidiorida</taxon>
        <taxon>Eimeriorina</taxon>
        <taxon>Eimeriidae</taxon>
        <taxon>Eimeria</taxon>
    </lineage>
</organism>
<feature type="compositionally biased region" description="Acidic residues" evidence="1">
    <location>
        <begin position="143"/>
        <end position="164"/>
    </location>
</feature>
<sequence>MNAARSLVGFADLTVGQADNDKLPIDEATAKTALTGTAYVNSVCAALKSTEVSPAQSAALDGTYAYAVQDSADCEAAVEYWKEAFPNFKGLPPQYTDGAELYKNPQNVSFISLFNPQENPKVDCAYFTCPAQQDSKKQKSEPVEDEEAEPPTEEDSPTVDEGEPDSNPGTTNPKVDCAYFTCPAQQDSKKQKSDPVGNDGTDPPGEGDLPSVDEGEPDSRPEDEDESTTDKEVKALLCVTTPNALTTNNAPYTQVQWDQITAGFNKNAAPALSTFLGFAAVAVSCLLL</sequence>
<dbReference type="EMBL" id="HG685998">
    <property type="protein sequence ID" value="CDJ34023.1"/>
    <property type="molecule type" value="Genomic_DNA"/>
</dbReference>
<dbReference type="Pfam" id="PF11054">
    <property type="entry name" value="Surface_antigen"/>
    <property type="match status" value="2"/>
</dbReference>
<reference evidence="2" key="1">
    <citation type="submission" date="2013-10" db="EMBL/GenBank/DDBJ databases">
        <title>Genomic analysis of the causative agents of coccidiosis in chickens.</title>
        <authorList>
            <person name="Reid A.J."/>
            <person name="Blake D."/>
            <person name="Billington K."/>
            <person name="Browne H."/>
            <person name="Dunn M."/>
            <person name="Hung S."/>
            <person name="Kawahara F."/>
            <person name="Miranda-Saavedra D."/>
            <person name="Mourier T."/>
            <person name="Nagra H."/>
            <person name="Otto T.D."/>
            <person name="Rawlings N."/>
            <person name="Sanchez A."/>
            <person name="Sanders M."/>
            <person name="Subramaniam C."/>
            <person name="Tay Y."/>
            <person name="Dear P."/>
            <person name="Doerig C."/>
            <person name="Gruber A."/>
            <person name="Parkinson J."/>
            <person name="Shirley M."/>
            <person name="Wan K.L."/>
            <person name="Berriman M."/>
            <person name="Tomley F."/>
            <person name="Pain A."/>
        </authorList>
    </citation>
    <scope>NUCLEOTIDE SEQUENCE [LARGE SCALE GENOMIC DNA]</scope>
    <source>
        <strain evidence="2">Houghton</strain>
    </source>
</reference>
<dbReference type="InterPro" id="IPR021288">
    <property type="entry name" value="Surface_antigen"/>
</dbReference>
<feature type="compositionally biased region" description="Acidic residues" evidence="1">
    <location>
        <begin position="211"/>
        <end position="227"/>
    </location>
</feature>
<feature type="region of interest" description="Disordered" evidence="1">
    <location>
        <begin position="133"/>
        <end position="232"/>
    </location>
</feature>
<name>U6KEX8_9EIME</name>
<dbReference type="RefSeq" id="XP_013356586.1">
    <property type="nucleotide sequence ID" value="XM_013501132.1"/>
</dbReference>
<dbReference type="VEuPathDB" id="ToxoDB:EMH_0087310"/>
<gene>
    <name evidence="2" type="ORF">EMH_0087310</name>
</gene>
<accession>U6KEX8</accession>
<protein>
    <submittedName>
        <fullName evidence="2">SAG family member</fullName>
    </submittedName>
</protein>
<dbReference type="Proteomes" id="UP000030744">
    <property type="component" value="Unassembled WGS sequence"/>
</dbReference>
<evidence type="ECO:0000313" key="2">
    <source>
        <dbReference type="EMBL" id="CDJ34023.1"/>
    </source>
</evidence>